<name>A0ACC2DQA3_DIPCM</name>
<dbReference type="Proteomes" id="UP001162992">
    <property type="component" value="Chromosome 5"/>
</dbReference>
<dbReference type="EMBL" id="CM055096">
    <property type="protein sequence ID" value="KAJ7556187.1"/>
    <property type="molecule type" value="Genomic_DNA"/>
</dbReference>
<accession>A0ACC2DQA3</accession>
<keyword evidence="2" id="KW-1185">Reference proteome</keyword>
<sequence length="470" mass="52249">MAARPQNVGILAMEVYFPATAVRQDELEDHDKASKGKYTIGLGQDILAFCTDWEDVISMSMTVVQSLFEKYEIAPDRIGRLDVGSETIVDKSKAIKTWLMKLFEESGNADIEGVDSTNACYGGTAALFNCVDWVESTAWDGRFALVVATDSAVYAEGPARPSGGAGAVAMLIGPDAPLVIDRRCSATHMEHAYDFYKPNLASEYPVVDGHLSQKCYLMALSSCYRRFCTKFQKIQGRQFSLMEADFLVFHSPYNKLVQKSFARLVFEDFSRNKSFVDEAVAETFHHFSKLSLEESYTNRDLEKASQQVAKSQYNEKVIPGTLIPKQIGNTYTVSLYAGLASLIHNKADSLVGKRILMFSYGSGLASSMFTVCAEQGLHPFNLSGIQEKLDLSARLASRTMVSPEEFGITMSLMETRYGAKSFTPESEYKVLQPGTFYLTEVDDLYRRSYARVPPSVPKLCEKSKSNGFVH</sequence>
<evidence type="ECO:0000313" key="1">
    <source>
        <dbReference type="EMBL" id="KAJ7556187.1"/>
    </source>
</evidence>
<evidence type="ECO:0000313" key="2">
    <source>
        <dbReference type="Proteomes" id="UP001162992"/>
    </source>
</evidence>
<organism evidence="1 2">
    <name type="scientific">Diphasiastrum complanatum</name>
    <name type="common">Issler's clubmoss</name>
    <name type="synonym">Lycopodium complanatum</name>
    <dbReference type="NCBI Taxonomy" id="34168"/>
    <lineage>
        <taxon>Eukaryota</taxon>
        <taxon>Viridiplantae</taxon>
        <taxon>Streptophyta</taxon>
        <taxon>Embryophyta</taxon>
        <taxon>Tracheophyta</taxon>
        <taxon>Lycopodiopsida</taxon>
        <taxon>Lycopodiales</taxon>
        <taxon>Lycopodiaceae</taxon>
        <taxon>Lycopodioideae</taxon>
        <taxon>Diphasiastrum</taxon>
    </lineage>
</organism>
<protein>
    <submittedName>
        <fullName evidence="1">Uncharacterized protein</fullName>
    </submittedName>
</protein>
<gene>
    <name evidence="1" type="ORF">O6H91_05G073300</name>
</gene>
<reference evidence="2" key="1">
    <citation type="journal article" date="2024" name="Proc. Natl. Acad. Sci. U.S.A.">
        <title>Extraordinary preservation of gene collinearity over three hundred million years revealed in homosporous lycophytes.</title>
        <authorList>
            <person name="Li C."/>
            <person name="Wickell D."/>
            <person name="Kuo L.Y."/>
            <person name="Chen X."/>
            <person name="Nie B."/>
            <person name="Liao X."/>
            <person name="Peng D."/>
            <person name="Ji J."/>
            <person name="Jenkins J."/>
            <person name="Williams M."/>
            <person name="Shu S."/>
            <person name="Plott C."/>
            <person name="Barry K."/>
            <person name="Rajasekar S."/>
            <person name="Grimwood J."/>
            <person name="Han X."/>
            <person name="Sun S."/>
            <person name="Hou Z."/>
            <person name="He W."/>
            <person name="Dai G."/>
            <person name="Sun C."/>
            <person name="Schmutz J."/>
            <person name="Leebens-Mack J.H."/>
            <person name="Li F.W."/>
            <person name="Wang L."/>
        </authorList>
    </citation>
    <scope>NUCLEOTIDE SEQUENCE [LARGE SCALE GENOMIC DNA]</scope>
    <source>
        <strain evidence="2">cv. PW_Plant_1</strain>
    </source>
</reference>
<comment type="caution">
    <text evidence="1">The sequence shown here is derived from an EMBL/GenBank/DDBJ whole genome shotgun (WGS) entry which is preliminary data.</text>
</comment>
<proteinExistence type="predicted"/>